<dbReference type="AlphaFoldDB" id="A0A2P4NXG8"/>
<name>A0A2P4NXG8_RHIID</name>
<organism evidence="1 2">
    <name type="scientific">Rhizophagus irregularis (strain DAOM 181602 / DAOM 197198 / MUCL 43194)</name>
    <name type="common">Arbuscular mycorrhizal fungus</name>
    <name type="synonym">Glomus intraradices</name>
    <dbReference type="NCBI Taxonomy" id="747089"/>
    <lineage>
        <taxon>Eukaryota</taxon>
        <taxon>Fungi</taxon>
        <taxon>Fungi incertae sedis</taxon>
        <taxon>Mucoromycota</taxon>
        <taxon>Glomeromycotina</taxon>
        <taxon>Glomeromycetes</taxon>
        <taxon>Glomerales</taxon>
        <taxon>Glomeraceae</taxon>
        <taxon>Rhizophagus</taxon>
    </lineage>
</organism>
<proteinExistence type="predicted"/>
<keyword evidence="2" id="KW-1185">Reference proteome</keyword>
<sequence length="194" mass="22557">MTGNTNNEFVQSEILENQLYEVLLYKKMDVLAIQERLAERKLDINDNANQTALNQSKKAETLDYTLDYTSKLLFDLVEKIILIEKVLETGGHPTLITLHQYREDLIDRSLGELSLREKYHLLLYLEEDISMIQAYLGIVGYTNEETIKEDAEKDVRAYIQKGATVIPEGHSSTIARNFHKKFGWYRPMPMSRIR</sequence>
<reference evidence="1 2" key="2">
    <citation type="journal article" date="2018" name="New Phytol.">
        <title>High intraspecific genome diversity in the model arbuscular mycorrhizal symbiont Rhizophagus irregularis.</title>
        <authorList>
            <person name="Chen E.C.H."/>
            <person name="Morin E."/>
            <person name="Beaudet D."/>
            <person name="Noel J."/>
            <person name="Yildirir G."/>
            <person name="Ndikumana S."/>
            <person name="Charron P."/>
            <person name="St-Onge C."/>
            <person name="Giorgi J."/>
            <person name="Kruger M."/>
            <person name="Marton T."/>
            <person name="Ropars J."/>
            <person name="Grigoriev I.V."/>
            <person name="Hainaut M."/>
            <person name="Henrissat B."/>
            <person name="Roux C."/>
            <person name="Martin F."/>
            <person name="Corradi N."/>
        </authorList>
    </citation>
    <scope>NUCLEOTIDE SEQUENCE [LARGE SCALE GENOMIC DNA]</scope>
    <source>
        <strain evidence="1 2">DAOM 197198</strain>
    </source>
</reference>
<comment type="caution">
    <text evidence="1">The sequence shown here is derived from an EMBL/GenBank/DDBJ whole genome shotgun (WGS) entry which is preliminary data.</text>
</comment>
<reference evidence="1 2" key="1">
    <citation type="journal article" date="2013" name="Proc. Natl. Acad. Sci. U.S.A.">
        <title>Genome of an arbuscular mycorrhizal fungus provides insight into the oldest plant symbiosis.</title>
        <authorList>
            <person name="Tisserant E."/>
            <person name="Malbreil M."/>
            <person name="Kuo A."/>
            <person name="Kohler A."/>
            <person name="Symeonidi A."/>
            <person name="Balestrini R."/>
            <person name="Charron P."/>
            <person name="Duensing N."/>
            <person name="Frei Dit Frey N."/>
            <person name="Gianinazzi-Pearson V."/>
            <person name="Gilbert L.B."/>
            <person name="Handa Y."/>
            <person name="Herr J.R."/>
            <person name="Hijri M."/>
            <person name="Koul R."/>
            <person name="Kawaguchi M."/>
            <person name="Krajinski F."/>
            <person name="Lammers P.J."/>
            <person name="Masclaux F.G."/>
            <person name="Murat C."/>
            <person name="Morin E."/>
            <person name="Ndikumana S."/>
            <person name="Pagni M."/>
            <person name="Petitpierre D."/>
            <person name="Requena N."/>
            <person name="Rosikiewicz P."/>
            <person name="Riley R."/>
            <person name="Saito K."/>
            <person name="San Clemente H."/>
            <person name="Shapiro H."/>
            <person name="van Tuinen D."/>
            <person name="Becard G."/>
            <person name="Bonfante P."/>
            <person name="Paszkowski U."/>
            <person name="Shachar-Hill Y.Y."/>
            <person name="Tuskan G.A."/>
            <person name="Young P.W."/>
            <person name="Sanders I.R."/>
            <person name="Henrissat B."/>
            <person name="Rensing S.A."/>
            <person name="Grigoriev I.V."/>
            <person name="Corradi N."/>
            <person name="Roux C."/>
            <person name="Martin F."/>
        </authorList>
    </citation>
    <scope>NUCLEOTIDE SEQUENCE [LARGE SCALE GENOMIC DNA]</scope>
    <source>
        <strain evidence="1 2">DAOM 197198</strain>
    </source>
</reference>
<dbReference type="VEuPathDB" id="FungiDB:RhiirFUN_003407"/>
<protein>
    <submittedName>
        <fullName evidence="1">Uncharacterized protein</fullName>
    </submittedName>
</protein>
<dbReference type="EMBL" id="AUPC02000610">
    <property type="protein sequence ID" value="POG57836.1"/>
    <property type="molecule type" value="Genomic_DNA"/>
</dbReference>
<evidence type="ECO:0000313" key="1">
    <source>
        <dbReference type="EMBL" id="POG57836.1"/>
    </source>
</evidence>
<accession>A0A2P4NXG8</accession>
<evidence type="ECO:0000313" key="2">
    <source>
        <dbReference type="Proteomes" id="UP000018888"/>
    </source>
</evidence>
<gene>
    <name evidence="1" type="ORF">GLOIN_2v1791227</name>
</gene>
<dbReference type="Proteomes" id="UP000018888">
    <property type="component" value="Unassembled WGS sequence"/>
</dbReference>